<dbReference type="RefSeq" id="WP_073119663.1">
    <property type="nucleotide sequence ID" value="NZ_FRAA01000001.1"/>
</dbReference>
<name>A0A1M6L7R5_REIAG</name>
<evidence type="ECO:0000259" key="1">
    <source>
        <dbReference type="PROSITE" id="PS50280"/>
    </source>
</evidence>
<dbReference type="InterPro" id="IPR001214">
    <property type="entry name" value="SET_dom"/>
</dbReference>
<dbReference type="AlphaFoldDB" id="A0A1M6L7R5"/>
<dbReference type="Pfam" id="PF00856">
    <property type="entry name" value="SET"/>
    <property type="match status" value="1"/>
</dbReference>
<gene>
    <name evidence="2" type="ORF">SAMN04488028_101860</name>
</gene>
<dbReference type="SUPFAM" id="SSF82199">
    <property type="entry name" value="SET domain"/>
    <property type="match status" value="1"/>
</dbReference>
<protein>
    <recommendedName>
        <fullName evidence="1">SET domain-containing protein</fullName>
    </recommendedName>
</protein>
<organism evidence="2 3">
    <name type="scientific">Reichenbachiella agariperforans</name>
    <dbReference type="NCBI Taxonomy" id="156994"/>
    <lineage>
        <taxon>Bacteria</taxon>
        <taxon>Pseudomonadati</taxon>
        <taxon>Bacteroidota</taxon>
        <taxon>Cytophagia</taxon>
        <taxon>Cytophagales</taxon>
        <taxon>Reichenbachiellaceae</taxon>
        <taxon>Reichenbachiella</taxon>
    </lineage>
</organism>
<dbReference type="Proteomes" id="UP000184474">
    <property type="component" value="Unassembled WGS sequence"/>
</dbReference>
<evidence type="ECO:0000313" key="3">
    <source>
        <dbReference type="Proteomes" id="UP000184474"/>
    </source>
</evidence>
<proteinExistence type="predicted"/>
<dbReference type="InterPro" id="IPR046341">
    <property type="entry name" value="SET_dom_sf"/>
</dbReference>
<accession>A0A1M6L7R5</accession>
<dbReference type="STRING" id="156994.SAMN04488028_101860"/>
<reference evidence="3" key="1">
    <citation type="submission" date="2016-11" db="EMBL/GenBank/DDBJ databases">
        <authorList>
            <person name="Varghese N."/>
            <person name="Submissions S."/>
        </authorList>
    </citation>
    <scope>NUCLEOTIDE SEQUENCE [LARGE SCALE GENOMIC DNA]</scope>
    <source>
        <strain evidence="3">DSM 26134</strain>
    </source>
</reference>
<dbReference type="Gene3D" id="2.170.270.10">
    <property type="entry name" value="SET domain"/>
    <property type="match status" value="1"/>
</dbReference>
<feature type="domain" description="SET" evidence="1">
    <location>
        <begin position="4"/>
        <end position="112"/>
    </location>
</feature>
<dbReference type="CDD" id="cd08161">
    <property type="entry name" value="SET"/>
    <property type="match status" value="1"/>
</dbReference>
<keyword evidence="3" id="KW-1185">Reference proteome</keyword>
<dbReference type="EMBL" id="FRAA01000001">
    <property type="protein sequence ID" value="SHJ67261.1"/>
    <property type="molecule type" value="Genomic_DNA"/>
</dbReference>
<sequence length="228" mass="26350">MIHPKTELKHINDVVGYGVFATQFIPEGTIVYVKDSLELEITPMDYLTHTPEMKTVIDKYSYIDESGNKIVSWDFAKYVNHCCNCNTMSTGYGFEIAIRDIKKGEQITDEYGIFNIDEEMDLVCHEHSCRRKIALDDFDNYYQQWDIKIQKSLTQLLEVYQPLMGFVTPQTRTQLDAYFADPQQYKSVYSLKYHGTNGAKQKTKKLPRKKKATLPLDLIAHAPLANTK</sequence>
<dbReference type="PROSITE" id="PS50280">
    <property type="entry name" value="SET"/>
    <property type="match status" value="1"/>
</dbReference>
<evidence type="ECO:0000313" key="2">
    <source>
        <dbReference type="EMBL" id="SHJ67261.1"/>
    </source>
</evidence>